<dbReference type="PANTHER" id="PTHR10414">
    <property type="entry name" value="ETHANOLAMINEPHOSPHOTRANSFERASE"/>
    <property type="match status" value="1"/>
</dbReference>
<dbReference type="AlphaFoldDB" id="A0A1Y2HCG3"/>
<dbReference type="STRING" id="765915.A0A1Y2HCG3"/>
<evidence type="ECO:0000256" key="1">
    <source>
        <dbReference type="ARBA" id="ARBA00004370"/>
    </source>
</evidence>
<organism evidence="7 8">
    <name type="scientific">Catenaria anguillulae PL171</name>
    <dbReference type="NCBI Taxonomy" id="765915"/>
    <lineage>
        <taxon>Eukaryota</taxon>
        <taxon>Fungi</taxon>
        <taxon>Fungi incertae sedis</taxon>
        <taxon>Blastocladiomycota</taxon>
        <taxon>Blastocladiomycetes</taxon>
        <taxon>Blastocladiales</taxon>
        <taxon>Catenariaceae</taxon>
        <taxon>Catenaria</taxon>
    </lineage>
</organism>
<dbReference type="InterPro" id="IPR014472">
    <property type="entry name" value="CHOPT"/>
</dbReference>
<feature type="transmembrane region" description="Helical" evidence="6">
    <location>
        <begin position="53"/>
        <end position="72"/>
    </location>
</feature>
<dbReference type="Proteomes" id="UP000193411">
    <property type="component" value="Unassembled WGS sequence"/>
</dbReference>
<keyword evidence="3 5" id="KW-0808">Transferase</keyword>
<evidence type="ECO:0000256" key="2">
    <source>
        <dbReference type="ARBA" id="ARBA00010441"/>
    </source>
</evidence>
<comment type="subcellular location">
    <subcellularLocation>
        <location evidence="1">Membrane</location>
    </subcellularLocation>
</comment>
<evidence type="ECO:0000256" key="4">
    <source>
        <dbReference type="ARBA" id="ARBA00023136"/>
    </source>
</evidence>
<keyword evidence="4 6" id="KW-0472">Membrane</keyword>
<reference evidence="7 8" key="1">
    <citation type="submission" date="2016-07" db="EMBL/GenBank/DDBJ databases">
        <title>Pervasive Adenine N6-methylation of Active Genes in Fungi.</title>
        <authorList>
            <consortium name="DOE Joint Genome Institute"/>
            <person name="Mondo S.J."/>
            <person name="Dannebaum R.O."/>
            <person name="Kuo R.C."/>
            <person name="Labutti K."/>
            <person name="Haridas S."/>
            <person name="Kuo A."/>
            <person name="Salamov A."/>
            <person name="Ahrendt S.R."/>
            <person name="Lipzen A."/>
            <person name="Sullivan W."/>
            <person name="Andreopoulos W.B."/>
            <person name="Clum A."/>
            <person name="Lindquist E."/>
            <person name="Daum C."/>
            <person name="Ramamoorthy G.K."/>
            <person name="Gryganskyi A."/>
            <person name="Culley D."/>
            <person name="Magnuson J.K."/>
            <person name="James T.Y."/>
            <person name="O'Malley M.A."/>
            <person name="Stajich J.E."/>
            <person name="Spatafora J.W."/>
            <person name="Visel A."/>
            <person name="Grigoriev I.V."/>
        </authorList>
    </citation>
    <scope>NUCLEOTIDE SEQUENCE [LARGE SCALE GENOMIC DNA]</scope>
    <source>
        <strain evidence="7 8">PL171</strain>
    </source>
</reference>
<dbReference type="Gene3D" id="1.20.120.1760">
    <property type="match status" value="1"/>
</dbReference>
<feature type="transmembrane region" description="Helical" evidence="6">
    <location>
        <begin position="330"/>
        <end position="354"/>
    </location>
</feature>
<dbReference type="InterPro" id="IPR048254">
    <property type="entry name" value="CDP_ALCOHOL_P_TRANSF_CS"/>
</dbReference>
<dbReference type="EMBL" id="MCFL01000049">
    <property type="protein sequence ID" value="ORZ32205.1"/>
    <property type="molecule type" value="Genomic_DNA"/>
</dbReference>
<proteinExistence type="inferred from homology"/>
<feature type="transmembrane region" description="Helical" evidence="6">
    <location>
        <begin position="297"/>
        <end position="318"/>
    </location>
</feature>
<dbReference type="PROSITE" id="PS00379">
    <property type="entry name" value="CDP_ALCOHOL_P_TRANSF"/>
    <property type="match status" value="1"/>
</dbReference>
<feature type="transmembrane region" description="Helical" evidence="6">
    <location>
        <begin position="229"/>
        <end position="250"/>
    </location>
</feature>
<dbReference type="PIRSF" id="PIRSF015665">
    <property type="entry name" value="CHOPT"/>
    <property type="match status" value="1"/>
</dbReference>
<name>A0A1Y2HCG3_9FUNG</name>
<evidence type="ECO:0000313" key="7">
    <source>
        <dbReference type="EMBL" id="ORZ32205.1"/>
    </source>
</evidence>
<feature type="transmembrane region" description="Helical" evidence="6">
    <location>
        <begin position="84"/>
        <end position="101"/>
    </location>
</feature>
<dbReference type="Pfam" id="PF01066">
    <property type="entry name" value="CDP-OH_P_transf"/>
    <property type="match status" value="1"/>
</dbReference>
<feature type="transmembrane region" description="Helical" evidence="6">
    <location>
        <begin position="168"/>
        <end position="188"/>
    </location>
</feature>
<sequence length="410" mass="45297">MAFKSSYIPAHLRPNLRKYKYAGADHSLVSKYILGPYWNHIINYVPLWMAPNLVTLIGFFFIVFNVILTLIFSPDLTTPLPRPLYFFFGIGIFIYQSLDAIDGKQARRTGQSGPLGEMFDHGCDALNTTVRAPFCSSIRALGLLLTARFLSMHSFLSSPVAPALGYGGSWWMLISMVSTLANFFLTTWEEYHTGVLYLGMMSGPVEGILVVVFVFFLTGWFAWQTAIPLTAGSVTLMHIALYFGLAVIVFNSVGSARNVLHAVKARGGDPAPALLGVFPFVFSVFLIWVWVLGDSQVILGSYLVPLALYVTFLFGHLVGQIITAHVTKGAYPFFCLNMAPAGVAAGNVLLEFFTGIRIISAAWDGVYMWLSVLFAVGVYAHFALDVIQTICDELDIWCLTIKHPLKDKAQ</sequence>
<dbReference type="OrthoDB" id="196717at2759"/>
<dbReference type="GO" id="GO:0016780">
    <property type="term" value="F:phosphotransferase activity, for other substituted phosphate groups"/>
    <property type="evidence" value="ECO:0007669"/>
    <property type="project" value="InterPro"/>
</dbReference>
<feature type="transmembrane region" description="Helical" evidence="6">
    <location>
        <begin position="271"/>
        <end position="291"/>
    </location>
</feature>
<keyword evidence="6" id="KW-0812">Transmembrane</keyword>
<feature type="transmembrane region" description="Helical" evidence="6">
    <location>
        <begin position="138"/>
        <end position="156"/>
    </location>
</feature>
<protein>
    <submittedName>
        <fullName evidence="7">CDP-alcohol phosphatidyltransferase-domain-containing protein</fullName>
    </submittedName>
</protein>
<evidence type="ECO:0000256" key="6">
    <source>
        <dbReference type="SAM" id="Phobius"/>
    </source>
</evidence>
<dbReference type="GO" id="GO:0016020">
    <property type="term" value="C:membrane"/>
    <property type="evidence" value="ECO:0007669"/>
    <property type="project" value="UniProtKB-SubCell"/>
</dbReference>
<dbReference type="InterPro" id="IPR000462">
    <property type="entry name" value="CDP-OH_P_trans"/>
</dbReference>
<gene>
    <name evidence="7" type="ORF">BCR44DRAFT_1480199</name>
</gene>
<dbReference type="GO" id="GO:0008654">
    <property type="term" value="P:phospholipid biosynthetic process"/>
    <property type="evidence" value="ECO:0007669"/>
    <property type="project" value="InterPro"/>
</dbReference>
<comment type="similarity">
    <text evidence="2 5">Belongs to the CDP-alcohol phosphatidyltransferase class-I family.</text>
</comment>
<feature type="transmembrane region" description="Helical" evidence="6">
    <location>
        <begin position="195"/>
        <end position="223"/>
    </location>
</feature>
<accession>A0A1Y2HCG3</accession>
<dbReference type="PANTHER" id="PTHR10414:SF37">
    <property type="entry name" value="BB IN A BOXCAR, ISOFORM C"/>
    <property type="match status" value="1"/>
</dbReference>
<keyword evidence="6" id="KW-1133">Transmembrane helix</keyword>
<dbReference type="InterPro" id="IPR043130">
    <property type="entry name" value="CDP-OH_PTrfase_TM_dom"/>
</dbReference>
<evidence type="ECO:0000313" key="8">
    <source>
        <dbReference type="Proteomes" id="UP000193411"/>
    </source>
</evidence>
<comment type="caution">
    <text evidence="7">The sequence shown here is derived from an EMBL/GenBank/DDBJ whole genome shotgun (WGS) entry which is preliminary data.</text>
</comment>
<keyword evidence="8" id="KW-1185">Reference proteome</keyword>
<feature type="transmembrane region" description="Helical" evidence="6">
    <location>
        <begin position="366"/>
        <end position="384"/>
    </location>
</feature>
<evidence type="ECO:0000256" key="3">
    <source>
        <dbReference type="ARBA" id="ARBA00022679"/>
    </source>
</evidence>
<evidence type="ECO:0000256" key="5">
    <source>
        <dbReference type="RuleBase" id="RU003750"/>
    </source>
</evidence>